<accession>A0A5C9T2T2</accession>
<sequence length="249" mass="29210">MVHSLKTNLQELNEKTPAPFTNDVILNYSDYLRSKGITLFPNYKKIIEDVPLGKIIGIDQMYGDMKWGDCLDGRYLKRINRNLQELERNPDYYLSDIEKSGLSLKKIGDEYFINAGKHRVVIARFLEHFNPQAFQNLSPLRNVEIYEYFLDYEFMGIQSSVKEIEKDFPELHFSLTYTDKADEVCLTIVRTDSYNGSERYTRSEVPCCLEKLKHPSIVQKFRTEKTHNLLSFKQCLAVLKNNFVSWYNS</sequence>
<gene>
    <name evidence="1" type="ORF">FXE67_03790</name>
</gene>
<comment type="caution">
    <text evidence="1">The sequence shown here is derived from an EMBL/GenBank/DDBJ whole genome shotgun (WGS) entry which is preliminary data.</text>
</comment>
<dbReference type="AlphaFoldDB" id="A0A5C9T2T2"/>
<evidence type="ECO:0000313" key="2">
    <source>
        <dbReference type="Proteomes" id="UP000323583"/>
    </source>
</evidence>
<reference evidence="1 2" key="1">
    <citation type="submission" date="2019-06" db="EMBL/GenBank/DDBJ databases">
        <title>Vibrio cholerae phylogeny based on whole-genome sequencing reveals genetic diversity and population strucutre.</title>
        <authorList>
            <person name="Zhiqiu Y."/>
            <person name="Bin L."/>
            <person name="Lingyan J."/>
        </authorList>
    </citation>
    <scope>NUCLEOTIDE SEQUENCE [LARGE SCALE GENOMIC DNA]</scope>
    <source>
        <strain evidence="1 2">N2768</strain>
    </source>
</reference>
<dbReference type="EMBL" id="VSGZ01000016">
    <property type="protein sequence ID" value="TXY93638.1"/>
    <property type="molecule type" value="Genomic_DNA"/>
</dbReference>
<protein>
    <submittedName>
        <fullName evidence="1">Uncharacterized protein</fullName>
    </submittedName>
</protein>
<dbReference type="RefSeq" id="WP_039546400.1">
    <property type="nucleotide sequence ID" value="NZ_JAEMFH010000014.1"/>
</dbReference>
<organism evidence="1 2">
    <name type="scientific">Vibrio cholerae</name>
    <dbReference type="NCBI Taxonomy" id="666"/>
    <lineage>
        <taxon>Bacteria</taxon>
        <taxon>Pseudomonadati</taxon>
        <taxon>Pseudomonadota</taxon>
        <taxon>Gammaproteobacteria</taxon>
        <taxon>Vibrionales</taxon>
        <taxon>Vibrionaceae</taxon>
        <taxon>Vibrio</taxon>
    </lineage>
</organism>
<dbReference type="Proteomes" id="UP000323583">
    <property type="component" value="Unassembled WGS sequence"/>
</dbReference>
<proteinExistence type="predicted"/>
<name>A0A5C9T2T2_VIBCL</name>
<evidence type="ECO:0000313" key="1">
    <source>
        <dbReference type="EMBL" id="TXY93638.1"/>
    </source>
</evidence>